<dbReference type="InterPro" id="IPR052336">
    <property type="entry name" value="MlaD_Phospholipid_Transporter"/>
</dbReference>
<protein>
    <submittedName>
        <fullName evidence="3">MCE family protein</fullName>
    </submittedName>
</protein>
<evidence type="ECO:0000259" key="1">
    <source>
        <dbReference type="Pfam" id="PF02470"/>
    </source>
</evidence>
<accession>A0A544W0T9</accession>
<dbReference type="RefSeq" id="WP_142552851.1">
    <property type="nucleotide sequence ID" value="NZ_VIFX01000017.1"/>
</dbReference>
<reference evidence="3 4" key="1">
    <citation type="submission" date="2018-10" db="EMBL/GenBank/DDBJ databases">
        <title>Draft genome of Mycobacterium hodleri strain B.</title>
        <authorList>
            <person name="Amande T.J."/>
            <person name="Mcgenity T.J."/>
        </authorList>
    </citation>
    <scope>NUCLEOTIDE SEQUENCE [LARGE SCALE GENOMIC DNA]</scope>
    <source>
        <strain evidence="3 4">B</strain>
    </source>
</reference>
<keyword evidence="4" id="KW-1185">Reference proteome</keyword>
<proteinExistence type="predicted"/>
<dbReference type="EMBL" id="VIFX01000017">
    <property type="protein sequence ID" value="TQR85864.1"/>
    <property type="molecule type" value="Genomic_DNA"/>
</dbReference>
<evidence type="ECO:0000313" key="4">
    <source>
        <dbReference type="Proteomes" id="UP000315759"/>
    </source>
</evidence>
<dbReference type="Pfam" id="PF11887">
    <property type="entry name" value="Mce4_CUP1"/>
    <property type="match status" value="1"/>
</dbReference>
<dbReference type="GO" id="GO:0005576">
    <property type="term" value="C:extracellular region"/>
    <property type="evidence" value="ECO:0007669"/>
    <property type="project" value="TreeGrafter"/>
</dbReference>
<name>A0A544W0T9_9MYCO</name>
<organism evidence="3 4">
    <name type="scientific">Mycolicibacterium hodleri</name>
    <dbReference type="NCBI Taxonomy" id="49897"/>
    <lineage>
        <taxon>Bacteria</taxon>
        <taxon>Bacillati</taxon>
        <taxon>Actinomycetota</taxon>
        <taxon>Actinomycetes</taxon>
        <taxon>Mycobacteriales</taxon>
        <taxon>Mycobacteriaceae</taxon>
        <taxon>Mycolicibacterium</taxon>
    </lineage>
</organism>
<dbReference type="AlphaFoldDB" id="A0A544W0T9"/>
<sequence length="404" mass="43215">MEPRFRHWRHDPPVKTSATVLFLIVGVVLALVWCQFRGVFSDNTQLTLLSPRSGLSTDPGSKVTYNGVEIGRVAAVDAVNVDGTPMARLALDVARDDVGLLPANVDAEIKASTVFGNKYVALSTPAKPDAARVSPATPIRSTNTSTEFNTLFETVVEVAHHVDPVKLNQTLTATAQALSGLGSRFGESIENGNAILADVNPLLPRLREDNQRLADLADVYSASAPDLFDGLTGAVVTAGTLNERSGDLDAALMSAVGFGNTAADVVEKGAPYLVRGVADLVPTSALLDEYSPELFCTIRNYHDVEPAFSKFGGGNGYSLNLRDELVGPGNAYVYPDNLPRVNARGGPEGRPGCWQPVTRDLWPMPYLVMDTGASIAPYNHLELGQPLATETVWGRQIGEYTINP</sequence>
<evidence type="ECO:0000313" key="3">
    <source>
        <dbReference type="EMBL" id="TQR85864.1"/>
    </source>
</evidence>
<feature type="domain" description="Mce/MlaD" evidence="1">
    <location>
        <begin position="47"/>
        <end position="124"/>
    </location>
</feature>
<dbReference type="InterPro" id="IPR003399">
    <property type="entry name" value="Mce/MlaD"/>
</dbReference>
<dbReference type="InterPro" id="IPR005693">
    <property type="entry name" value="Mce"/>
</dbReference>
<comment type="caution">
    <text evidence="3">The sequence shown here is derived from an EMBL/GenBank/DDBJ whole genome shotgun (WGS) entry which is preliminary data.</text>
</comment>
<dbReference type="PANTHER" id="PTHR33371:SF19">
    <property type="entry name" value="MCE-FAMILY PROTEIN MCE4A"/>
    <property type="match status" value="1"/>
</dbReference>
<dbReference type="InterPro" id="IPR024516">
    <property type="entry name" value="Mce_C"/>
</dbReference>
<dbReference type="GO" id="GO:0051701">
    <property type="term" value="P:biological process involved in interaction with host"/>
    <property type="evidence" value="ECO:0007669"/>
    <property type="project" value="TreeGrafter"/>
</dbReference>
<gene>
    <name evidence="3" type="ORF">D8S82_15045</name>
</gene>
<dbReference type="Pfam" id="PF02470">
    <property type="entry name" value="MlaD"/>
    <property type="match status" value="1"/>
</dbReference>
<evidence type="ECO:0000259" key="2">
    <source>
        <dbReference type="Pfam" id="PF11887"/>
    </source>
</evidence>
<dbReference type="PANTHER" id="PTHR33371">
    <property type="entry name" value="INTERMEMBRANE PHOSPHOLIPID TRANSPORT SYSTEM BINDING PROTEIN MLAD-RELATED"/>
    <property type="match status" value="1"/>
</dbReference>
<feature type="domain" description="Mammalian cell entry C-terminal" evidence="2">
    <location>
        <begin position="130"/>
        <end position="347"/>
    </location>
</feature>
<dbReference type="NCBIfam" id="TIGR00996">
    <property type="entry name" value="Mtu_fam_mce"/>
    <property type="match status" value="1"/>
</dbReference>
<dbReference type="Proteomes" id="UP000315759">
    <property type="component" value="Unassembled WGS sequence"/>
</dbReference>